<proteinExistence type="predicted"/>
<keyword evidence="1" id="KW-0472">Membrane</keyword>
<reference evidence="2 3" key="1">
    <citation type="submission" date="2024-05" db="EMBL/GenBank/DDBJ databases">
        <authorList>
            <person name="Wallberg A."/>
        </authorList>
    </citation>
    <scope>NUCLEOTIDE SEQUENCE [LARGE SCALE GENOMIC DNA]</scope>
</reference>
<protein>
    <submittedName>
        <fullName evidence="2">Uncharacterized protein</fullName>
    </submittedName>
</protein>
<name>A0AAV2S356_MEGNR</name>
<organism evidence="2 3">
    <name type="scientific">Meganyctiphanes norvegica</name>
    <name type="common">Northern krill</name>
    <name type="synonym">Thysanopoda norvegica</name>
    <dbReference type="NCBI Taxonomy" id="48144"/>
    <lineage>
        <taxon>Eukaryota</taxon>
        <taxon>Metazoa</taxon>
        <taxon>Ecdysozoa</taxon>
        <taxon>Arthropoda</taxon>
        <taxon>Crustacea</taxon>
        <taxon>Multicrustacea</taxon>
        <taxon>Malacostraca</taxon>
        <taxon>Eumalacostraca</taxon>
        <taxon>Eucarida</taxon>
        <taxon>Euphausiacea</taxon>
        <taxon>Euphausiidae</taxon>
        <taxon>Meganyctiphanes</taxon>
    </lineage>
</organism>
<feature type="non-terminal residue" evidence="2">
    <location>
        <position position="146"/>
    </location>
</feature>
<evidence type="ECO:0000313" key="3">
    <source>
        <dbReference type="Proteomes" id="UP001497623"/>
    </source>
</evidence>
<keyword evidence="3" id="KW-1185">Reference proteome</keyword>
<evidence type="ECO:0000313" key="2">
    <source>
        <dbReference type="EMBL" id="CAL4156484.1"/>
    </source>
</evidence>
<sequence>MWVVWLLLGTSCILLTLGSMIMHYFAASHITYSFIKPSDFYGKILLMVGCISSMWLQDMIVVSALLLYCIQCHLLSTLLAIIRTTVLQGAASLLSIKKQIDESTRFLYHLNNQLAIGGGLFLCLVIFRAITAVNEVLKLVWKEQVM</sequence>
<keyword evidence="1" id="KW-1133">Transmembrane helix</keyword>
<dbReference type="Proteomes" id="UP001497623">
    <property type="component" value="Unassembled WGS sequence"/>
</dbReference>
<feature type="transmembrane region" description="Helical" evidence="1">
    <location>
        <begin position="43"/>
        <end position="67"/>
    </location>
</feature>
<gene>
    <name evidence="2" type="ORF">MNOR_LOCUS31726</name>
</gene>
<keyword evidence="1" id="KW-0812">Transmembrane</keyword>
<accession>A0AAV2S356</accession>
<dbReference type="EMBL" id="CAXKWB010041496">
    <property type="protein sequence ID" value="CAL4156484.1"/>
    <property type="molecule type" value="Genomic_DNA"/>
</dbReference>
<feature type="transmembrane region" description="Helical" evidence="1">
    <location>
        <begin position="114"/>
        <end position="137"/>
    </location>
</feature>
<dbReference type="AlphaFoldDB" id="A0AAV2S356"/>
<evidence type="ECO:0000256" key="1">
    <source>
        <dbReference type="SAM" id="Phobius"/>
    </source>
</evidence>
<feature type="transmembrane region" description="Helical" evidence="1">
    <location>
        <begin position="74"/>
        <end position="94"/>
    </location>
</feature>
<comment type="caution">
    <text evidence="2">The sequence shown here is derived from an EMBL/GenBank/DDBJ whole genome shotgun (WGS) entry which is preliminary data.</text>
</comment>